<dbReference type="PROSITE" id="PS51257">
    <property type="entry name" value="PROKAR_LIPOPROTEIN"/>
    <property type="match status" value="1"/>
</dbReference>
<protein>
    <recommendedName>
        <fullName evidence="2">Lipoprotein</fullName>
    </recommendedName>
</protein>
<dbReference type="EMBL" id="FPHB01000042">
    <property type="protein sequence ID" value="SFV58763.1"/>
    <property type="molecule type" value="Genomic_DNA"/>
</dbReference>
<proteinExistence type="predicted"/>
<gene>
    <name evidence="1" type="ORF">MNB_SM-7-1384</name>
</gene>
<accession>A0A1W1BZ34</accession>
<evidence type="ECO:0008006" key="2">
    <source>
        <dbReference type="Google" id="ProtNLM"/>
    </source>
</evidence>
<dbReference type="AlphaFoldDB" id="A0A1W1BZ34"/>
<sequence>MLRRFISLFFVGIFSLFVVGCSSKNGELDGLSGEDYRIVQERLEFEKLQKAYMKFEIDKTSNKNLTLLLDGHVKIMYKINLAGEKKERIKSILYVELLSKEPVKVDRLLLEKRDYYFDSVNNALYVAVEIPYIYLLDKKYHFDLNLVMMRKDRKLVTRKIGMYYKTAPMRDNSEPYMSFKYEKSFESDEIDPLIITFIKKELQYANLKAFDQAYLKRHEELLSED</sequence>
<reference evidence="1" key="1">
    <citation type="submission" date="2016-10" db="EMBL/GenBank/DDBJ databases">
        <authorList>
            <person name="de Groot N.N."/>
        </authorList>
    </citation>
    <scope>NUCLEOTIDE SEQUENCE</scope>
</reference>
<evidence type="ECO:0000313" key="1">
    <source>
        <dbReference type="EMBL" id="SFV58763.1"/>
    </source>
</evidence>
<name>A0A1W1BZ34_9ZZZZ</name>
<organism evidence="1">
    <name type="scientific">hydrothermal vent metagenome</name>
    <dbReference type="NCBI Taxonomy" id="652676"/>
    <lineage>
        <taxon>unclassified sequences</taxon>
        <taxon>metagenomes</taxon>
        <taxon>ecological metagenomes</taxon>
    </lineage>
</organism>